<evidence type="ECO:0000313" key="2">
    <source>
        <dbReference type="Proteomes" id="UP000240493"/>
    </source>
</evidence>
<proteinExistence type="predicted"/>
<dbReference type="STRING" id="1042311.A0A2T3YRE6"/>
<name>A0A2T3YRE6_TRIA4</name>
<dbReference type="EMBL" id="KZ679282">
    <property type="protein sequence ID" value="PTB35086.1"/>
    <property type="molecule type" value="Genomic_DNA"/>
</dbReference>
<sequence length="147" mass="16390">MCGMLSLGFESKEWHSTYQKLPTVIDDALANGKGKRITSRAAVDVTQGNIFDVFDDWQDPKFWPELSDASGNTSGSQEPGTKELKVQVNIKGRSSLLRQDVQTGEVTELRLLTKPGAPRKRHIGIRPPTRLTYRARDYLAVLPLNPP</sequence>
<dbReference type="AlphaFoldDB" id="A0A2T3YRE6"/>
<dbReference type="Proteomes" id="UP000240493">
    <property type="component" value="Unassembled WGS sequence"/>
</dbReference>
<organism evidence="1 2">
    <name type="scientific">Trichoderma asperellum (strain ATCC 204424 / CBS 433.97 / NBRC 101777)</name>
    <dbReference type="NCBI Taxonomy" id="1042311"/>
    <lineage>
        <taxon>Eukaryota</taxon>
        <taxon>Fungi</taxon>
        <taxon>Dikarya</taxon>
        <taxon>Ascomycota</taxon>
        <taxon>Pezizomycotina</taxon>
        <taxon>Sordariomycetes</taxon>
        <taxon>Hypocreomycetidae</taxon>
        <taxon>Hypocreales</taxon>
        <taxon>Hypocreaceae</taxon>
        <taxon>Trichoderma</taxon>
    </lineage>
</organism>
<keyword evidence="2" id="KW-1185">Reference proteome</keyword>
<dbReference type="OrthoDB" id="1470350at2759"/>
<gene>
    <name evidence="1" type="ORF">M441DRAFT_453081</name>
</gene>
<dbReference type="SUPFAM" id="SSF63380">
    <property type="entry name" value="Riboflavin synthase domain-like"/>
    <property type="match status" value="1"/>
</dbReference>
<protein>
    <submittedName>
        <fullName evidence="1">Uncharacterized protein</fullName>
    </submittedName>
</protein>
<dbReference type="InterPro" id="IPR029039">
    <property type="entry name" value="Flavoprotein-like_sf"/>
</dbReference>
<accession>A0A2T3YRE6</accession>
<dbReference type="InterPro" id="IPR017938">
    <property type="entry name" value="Riboflavin_synthase-like_b-brl"/>
</dbReference>
<reference evidence="1 2" key="1">
    <citation type="submission" date="2016-07" db="EMBL/GenBank/DDBJ databases">
        <title>Multiple horizontal gene transfer events from other fungi enriched the ability of initially mycotrophic Trichoderma (Ascomycota) to feed on dead plant biomass.</title>
        <authorList>
            <consortium name="DOE Joint Genome Institute"/>
            <person name="Aerts A."/>
            <person name="Atanasova L."/>
            <person name="Chenthamara K."/>
            <person name="Zhang J."/>
            <person name="Grujic M."/>
            <person name="Henrissat B."/>
            <person name="Kuo A."/>
            <person name="Salamov A."/>
            <person name="Lipzen A."/>
            <person name="Labutti K."/>
            <person name="Barry K."/>
            <person name="Miao Y."/>
            <person name="Rahimi M.J."/>
            <person name="Shen Q."/>
            <person name="Grigoriev I.V."/>
            <person name="Kubicek C.P."/>
            <person name="Druzhinina I.S."/>
        </authorList>
    </citation>
    <scope>NUCLEOTIDE SEQUENCE [LARGE SCALE GENOMIC DNA]</scope>
    <source>
        <strain evidence="1 2">CBS 433.97</strain>
    </source>
</reference>
<evidence type="ECO:0000313" key="1">
    <source>
        <dbReference type="EMBL" id="PTB35086.1"/>
    </source>
</evidence>
<dbReference type="Gene3D" id="3.40.50.360">
    <property type="match status" value="1"/>
</dbReference>